<dbReference type="SMART" id="SM00028">
    <property type="entry name" value="TPR"/>
    <property type="match status" value="3"/>
</dbReference>
<dbReference type="CDD" id="cd00009">
    <property type="entry name" value="AAA"/>
    <property type="match status" value="2"/>
</dbReference>
<evidence type="ECO:0000259" key="4">
    <source>
        <dbReference type="SMART" id="SM00382"/>
    </source>
</evidence>
<accession>A0A143Z648</accession>
<keyword evidence="8" id="KW-1185">Reference proteome</keyword>
<dbReference type="InterPro" id="IPR027417">
    <property type="entry name" value="P-loop_NTPase"/>
</dbReference>
<dbReference type="AlphaFoldDB" id="A0A143Z648"/>
<evidence type="ECO:0000313" key="7">
    <source>
        <dbReference type="Proteomes" id="UP000076878"/>
    </source>
</evidence>
<evidence type="ECO:0000256" key="3">
    <source>
        <dbReference type="ARBA" id="ARBA00022840"/>
    </source>
</evidence>
<dbReference type="InterPro" id="IPR003593">
    <property type="entry name" value="AAA+_ATPase"/>
</dbReference>
<dbReference type="GO" id="GO:0005524">
    <property type="term" value="F:ATP binding"/>
    <property type="evidence" value="ECO:0007669"/>
    <property type="project" value="UniProtKB-KW"/>
</dbReference>
<name>A0A143Z648_9LACT</name>
<dbReference type="PANTHER" id="PTHR43392">
    <property type="entry name" value="AAA-TYPE ATPASE FAMILY PROTEIN / ANKYRIN REPEAT FAMILY PROTEIN"/>
    <property type="match status" value="1"/>
</dbReference>
<dbReference type="Gene3D" id="1.25.40.10">
    <property type="entry name" value="Tetratricopeptide repeat domain"/>
    <property type="match status" value="1"/>
</dbReference>
<keyword evidence="2" id="KW-0547">Nucleotide-binding</keyword>
<dbReference type="Pfam" id="PF17866">
    <property type="entry name" value="AAA_lid_6"/>
    <property type="match status" value="2"/>
</dbReference>
<gene>
    <name evidence="6" type="ORF">SAMN05216375_12825</name>
    <name evidence="5" type="ORF">TR210_2636</name>
</gene>
<dbReference type="SUPFAM" id="SSF52540">
    <property type="entry name" value="P-loop containing nucleoside triphosphate hydrolases"/>
    <property type="match status" value="2"/>
</dbReference>
<dbReference type="InterPro" id="IPR011990">
    <property type="entry name" value="TPR-like_helical_dom_sf"/>
</dbReference>
<dbReference type="Proteomes" id="UP000199280">
    <property type="component" value="Unassembled WGS sequence"/>
</dbReference>
<dbReference type="InterPro" id="IPR019734">
    <property type="entry name" value="TPR_rpt"/>
</dbReference>
<evidence type="ECO:0000313" key="6">
    <source>
        <dbReference type="EMBL" id="SEJ80832.1"/>
    </source>
</evidence>
<organism evidence="5 7">
    <name type="scientific">Trichococcus ilyis</name>
    <dbReference type="NCBI Taxonomy" id="640938"/>
    <lineage>
        <taxon>Bacteria</taxon>
        <taxon>Bacillati</taxon>
        <taxon>Bacillota</taxon>
        <taxon>Bacilli</taxon>
        <taxon>Lactobacillales</taxon>
        <taxon>Carnobacteriaceae</taxon>
        <taxon>Trichococcus</taxon>
    </lineage>
</organism>
<dbReference type="Pfam" id="PF14559">
    <property type="entry name" value="TPR_19"/>
    <property type="match status" value="1"/>
</dbReference>
<dbReference type="InterPro" id="IPR003959">
    <property type="entry name" value="ATPase_AAA_core"/>
</dbReference>
<dbReference type="Pfam" id="PF13432">
    <property type="entry name" value="TPR_16"/>
    <property type="match status" value="1"/>
</dbReference>
<dbReference type="EMBL" id="FJNB01000026">
    <property type="protein sequence ID" value="CZR08835.1"/>
    <property type="molecule type" value="Genomic_DNA"/>
</dbReference>
<dbReference type="FunFam" id="3.40.50.300:FF:000216">
    <property type="entry name" value="Type VII secretion ATPase EccA"/>
    <property type="match status" value="2"/>
</dbReference>
<dbReference type="EMBL" id="FNYT01000028">
    <property type="protein sequence ID" value="SEJ80832.1"/>
    <property type="molecule type" value="Genomic_DNA"/>
</dbReference>
<dbReference type="Gene3D" id="3.40.50.300">
    <property type="entry name" value="P-loop containing nucleotide triphosphate hydrolases"/>
    <property type="match status" value="2"/>
</dbReference>
<dbReference type="RefSeq" id="WP_068624534.1">
    <property type="nucleotide sequence ID" value="NZ_FJNB01000026.1"/>
</dbReference>
<dbReference type="SMART" id="SM00382">
    <property type="entry name" value="AAA"/>
    <property type="match status" value="2"/>
</dbReference>
<evidence type="ECO:0000313" key="8">
    <source>
        <dbReference type="Proteomes" id="UP000199280"/>
    </source>
</evidence>
<evidence type="ECO:0000256" key="2">
    <source>
        <dbReference type="ARBA" id="ARBA00022741"/>
    </source>
</evidence>
<dbReference type="InterPro" id="IPR050773">
    <property type="entry name" value="CbxX/CfxQ_RuBisCO_ESX"/>
</dbReference>
<dbReference type="PANTHER" id="PTHR43392:SF2">
    <property type="entry name" value="AAA-TYPE ATPASE FAMILY PROTEIN _ ANKYRIN REPEAT FAMILY PROTEIN"/>
    <property type="match status" value="1"/>
</dbReference>
<dbReference type="Gene3D" id="1.10.8.60">
    <property type="match status" value="2"/>
</dbReference>
<dbReference type="Proteomes" id="UP000076878">
    <property type="component" value="Unassembled WGS sequence"/>
</dbReference>
<protein>
    <submittedName>
        <fullName evidence="6">AAA+-type ATPase, SpoVK/Ycf46/Vps4 family</fullName>
    </submittedName>
    <submittedName>
        <fullName evidence="5">Cbxx/cfqx</fullName>
    </submittedName>
</protein>
<dbReference type="InterPro" id="IPR041627">
    <property type="entry name" value="AAA_lid_6"/>
</dbReference>
<dbReference type="GO" id="GO:0016887">
    <property type="term" value="F:ATP hydrolysis activity"/>
    <property type="evidence" value="ECO:0007669"/>
    <property type="project" value="InterPro"/>
</dbReference>
<dbReference type="PRINTS" id="PR00819">
    <property type="entry name" value="CBXCFQXSUPER"/>
</dbReference>
<evidence type="ECO:0000313" key="5">
    <source>
        <dbReference type="EMBL" id="CZR08835.1"/>
    </source>
</evidence>
<evidence type="ECO:0000256" key="1">
    <source>
        <dbReference type="ARBA" id="ARBA00010378"/>
    </source>
</evidence>
<dbReference type="STRING" id="640938.TR210_2636"/>
<feature type="domain" description="AAA+ ATPase" evidence="4">
    <location>
        <begin position="575"/>
        <end position="713"/>
    </location>
</feature>
<reference evidence="5 7" key="1">
    <citation type="submission" date="2016-02" db="EMBL/GenBank/DDBJ databases">
        <authorList>
            <person name="Wen L."/>
            <person name="He K."/>
            <person name="Yang H."/>
        </authorList>
    </citation>
    <scope>NUCLEOTIDE SEQUENCE [LARGE SCALE GENOMIC DNA]</scope>
    <source>
        <strain evidence="5">Trichococcus_R210</strain>
    </source>
</reference>
<dbReference type="SUPFAM" id="SSF48452">
    <property type="entry name" value="TPR-like"/>
    <property type="match status" value="1"/>
</dbReference>
<dbReference type="InterPro" id="IPR000641">
    <property type="entry name" value="CbxX/CfxQ"/>
</dbReference>
<feature type="domain" description="AAA+ ATPase" evidence="4">
    <location>
        <begin position="301"/>
        <end position="441"/>
    </location>
</feature>
<comment type="similarity">
    <text evidence="1">Belongs to the CbxX/CfxQ family.</text>
</comment>
<proteinExistence type="inferred from homology"/>
<reference evidence="6 8" key="2">
    <citation type="submission" date="2016-10" db="EMBL/GenBank/DDBJ databases">
        <authorList>
            <person name="Varghese N."/>
            <person name="Submissions S."/>
        </authorList>
    </citation>
    <scope>NUCLEOTIDE SEQUENCE [LARGE SCALE GENOMIC DNA]</scope>
    <source>
        <strain evidence="6 8">DSM 22150</strain>
    </source>
</reference>
<dbReference type="Pfam" id="PF00004">
    <property type="entry name" value="AAA"/>
    <property type="match status" value="2"/>
</dbReference>
<keyword evidence="3" id="KW-0067">ATP-binding</keyword>
<sequence>MTDENLIENIDERLKGIENNIRKNMSLSSVPVLMEAIRTHPDHPHVNYLLGLSHYKNRNLEKAMQYALRAVELDGTGDAYLTLLAKLYAEDGDDKAAESYAQAAYARNPANWEAALVLAKMAFEKNDLPRALDLVEQVLKHTPKSYAALRLKSKIYLQQEAELETILGSIEESEKYGYDDAIEYDRVYAYYIHGRYDECRRIHKELERTRPLSHSTEKVGKLIATMQSSRLARRAPHADYFHMDAAHSNRKVKVSLEESLAELNELIGLTEVKQTINRIVKLVEYDKKRAYMLSIEKNEQPSYHFAFSGNPGTGKTTVARILGNIFYSLGILESGQLVEVDRSDLVGGYVGQTAQKTKAVIESAMGGVLFIDEAYSLASSDSDSLDYGSEAIDTLIKAMEDHRNDFIVILAGYDTGMKQLLKSNPGLSSRINMQIDFEDFSDQELLEIAKTQAKDNHYTLTEEAEQAFKVRINQEKVVPQFANARAVRNIMEEAMRERAFRLSEKSVTKDDLVILEPLDFGIDPNQLFGDNIEDLMAQLRNLVGLKDVKKQVSSIMNYVRAEKRREKLGHPMNDLSLHMVFTGNPGTGKTTIARLISQILKSIGVLKRGHMIEVTREDLVGQYVGQTGPKTLEKIKEAYGGVLFIDEAYSLYSASENDFGYEAISTLIKEMEDNRDKLVVIMAGYPGEMGQLLSMNSGIRSRVAYTVDFPDYDSEELTEIFRMAATQQGFVLTEEAQAKVKNLFVQSYTTRDSHFGNARTARSLFEKAKLHQSNRLAEDEDADLFTILPEDIGENV</sequence>
<dbReference type="OrthoDB" id="9806903at2"/>